<dbReference type="PIRSF" id="PIRSF006816">
    <property type="entry name" value="Cyc3_hyd_g"/>
    <property type="match status" value="1"/>
</dbReference>
<keyword evidence="7" id="KW-0249">Electron transport</keyword>
<gene>
    <name evidence="14" type="ORF">SAMN02745205_00865</name>
</gene>
<dbReference type="Proteomes" id="UP000189956">
    <property type="component" value="Unassembled WGS sequence"/>
</dbReference>
<evidence type="ECO:0000256" key="8">
    <source>
        <dbReference type="ARBA" id="ARBA00023004"/>
    </source>
</evidence>
<evidence type="ECO:0000256" key="12">
    <source>
        <dbReference type="PIRSR" id="PIRSR006816-2"/>
    </source>
</evidence>
<dbReference type="SUPFAM" id="SSF63380">
    <property type="entry name" value="Riboflavin synthase domain-like"/>
    <property type="match status" value="1"/>
</dbReference>
<evidence type="ECO:0000313" key="15">
    <source>
        <dbReference type="Proteomes" id="UP000189956"/>
    </source>
</evidence>
<feature type="binding site" evidence="12">
    <location>
        <position position="236"/>
    </location>
    <ligand>
        <name>[2Fe-2S] cluster</name>
        <dbReference type="ChEBI" id="CHEBI:190135"/>
    </ligand>
</feature>
<dbReference type="GO" id="GO:0050660">
    <property type="term" value="F:flavin adenine dinucleotide binding"/>
    <property type="evidence" value="ECO:0007669"/>
    <property type="project" value="InterPro"/>
</dbReference>
<dbReference type="Gene3D" id="3.40.50.80">
    <property type="entry name" value="Nucleotide-binding domain of ferredoxin-NADP reductase (FNR) module"/>
    <property type="match status" value="1"/>
</dbReference>
<dbReference type="InterPro" id="IPR001433">
    <property type="entry name" value="OxRdtase_FAD/NAD-bd"/>
</dbReference>
<keyword evidence="3 11" id="KW-0285">Flavoprotein</keyword>
<dbReference type="EMBL" id="FUWL01000005">
    <property type="protein sequence ID" value="SJZ45294.1"/>
    <property type="molecule type" value="Genomic_DNA"/>
</dbReference>
<dbReference type="Gene3D" id="2.40.30.10">
    <property type="entry name" value="Translation factors"/>
    <property type="match status" value="1"/>
</dbReference>
<keyword evidence="5 12" id="KW-0479">Metal-binding</keyword>
<evidence type="ECO:0000256" key="7">
    <source>
        <dbReference type="ARBA" id="ARBA00022982"/>
    </source>
</evidence>
<keyword evidence="9 12" id="KW-0411">Iron-sulfur</keyword>
<keyword evidence="6 11" id="KW-0274">FAD</keyword>
<feature type="binding site" evidence="12">
    <location>
        <position position="228"/>
    </location>
    <ligand>
        <name>[2Fe-2S] cluster</name>
        <dbReference type="ChEBI" id="CHEBI:190135"/>
    </ligand>
</feature>
<feature type="domain" description="FAD-binding FR-type" evidence="13">
    <location>
        <begin position="11"/>
        <end position="119"/>
    </location>
</feature>
<dbReference type="InterPro" id="IPR019480">
    <property type="entry name" value="Dihydroorotate_DH_Fe-S-bd"/>
</dbReference>
<name>A0A1T4KS76_PORCN</name>
<evidence type="ECO:0000256" key="2">
    <source>
        <dbReference type="ARBA" id="ARBA00022448"/>
    </source>
</evidence>
<comment type="cofactor">
    <cofactor evidence="10">
        <name>[2Fe-2S] cluster</name>
        <dbReference type="ChEBI" id="CHEBI:190135"/>
    </cofactor>
</comment>
<dbReference type="PROSITE" id="PS51384">
    <property type="entry name" value="FAD_FR"/>
    <property type="match status" value="1"/>
</dbReference>
<dbReference type="AlphaFoldDB" id="A0A1T4KS76"/>
<evidence type="ECO:0000256" key="1">
    <source>
        <dbReference type="ARBA" id="ARBA00006422"/>
    </source>
</evidence>
<dbReference type="Pfam" id="PF10418">
    <property type="entry name" value="DHODB_Fe-S_bind"/>
    <property type="match status" value="1"/>
</dbReference>
<dbReference type="InterPro" id="IPR017927">
    <property type="entry name" value="FAD-bd_FR_type"/>
</dbReference>
<evidence type="ECO:0000256" key="6">
    <source>
        <dbReference type="ARBA" id="ARBA00022827"/>
    </source>
</evidence>
<dbReference type="PANTHER" id="PTHR43513">
    <property type="entry name" value="DIHYDROOROTATE DEHYDROGENASE B (NAD(+)), ELECTRON TRANSFER SUBUNIT"/>
    <property type="match status" value="1"/>
</dbReference>
<dbReference type="InterPro" id="IPR039261">
    <property type="entry name" value="FNR_nucleotide-bd"/>
</dbReference>
<evidence type="ECO:0000256" key="11">
    <source>
        <dbReference type="PIRSR" id="PIRSR006816-1"/>
    </source>
</evidence>
<dbReference type="Pfam" id="PF00175">
    <property type="entry name" value="NAD_binding_1"/>
    <property type="match status" value="1"/>
</dbReference>
<comment type="similarity">
    <text evidence="1">Belongs to the PyrK family.</text>
</comment>
<proteinExistence type="inferred from homology"/>
<dbReference type="SUPFAM" id="SSF52343">
    <property type="entry name" value="Ferredoxin reductase-like, C-terminal NADP-linked domain"/>
    <property type="match status" value="1"/>
</dbReference>
<dbReference type="InterPro" id="IPR037117">
    <property type="entry name" value="Dihydroorotate_DH_ele_sf"/>
</dbReference>
<dbReference type="GO" id="GO:0051537">
    <property type="term" value="F:2 iron, 2 sulfur cluster binding"/>
    <property type="evidence" value="ECO:0007669"/>
    <property type="project" value="UniProtKB-KW"/>
</dbReference>
<comment type="cofactor">
    <cofactor evidence="12">
        <name>[2Fe-2S] cluster</name>
        <dbReference type="ChEBI" id="CHEBI:190135"/>
    </cofactor>
    <text evidence="12">Binds 1 [2Fe-2S] cluster per subunit.</text>
</comment>
<reference evidence="14 15" key="1">
    <citation type="submission" date="2017-02" db="EMBL/GenBank/DDBJ databases">
        <authorList>
            <person name="Peterson S.W."/>
        </authorList>
    </citation>
    <scope>NUCLEOTIDE SEQUENCE [LARGE SCALE GENOMIC DNA]</scope>
    <source>
        <strain evidence="14 15">ATCC 700135</strain>
    </source>
</reference>
<evidence type="ECO:0000256" key="5">
    <source>
        <dbReference type="ARBA" id="ARBA00022723"/>
    </source>
</evidence>
<dbReference type="CDD" id="cd06218">
    <property type="entry name" value="DHOD_e_trans"/>
    <property type="match status" value="1"/>
</dbReference>
<dbReference type="PRINTS" id="PR00409">
    <property type="entry name" value="PHDIOXRDTASE"/>
</dbReference>
<protein>
    <submittedName>
        <fullName evidence="14">Dihydroorotate dehydrogenase electron transfer subunit</fullName>
    </submittedName>
</protein>
<dbReference type="InterPro" id="IPR050353">
    <property type="entry name" value="PyrK_electron_transfer"/>
</dbReference>
<dbReference type="InterPro" id="IPR012165">
    <property type="entry name" value="Cyt_c3_hydrogenase_gsu"/>
</dbReference>
<evidence type="ECO:0000256" key="10">
    <source>
        <dbReference type="ARBA" id="ARBA00034078"/>
    </source>
</evidence>
<accession>A0A1T4KS76</accession>
<evidence type="ECO:0000256" key="3">
    <source>
        <dbReference type="ARBA" id="ARBA00022630"/>
    </source>
</evidence>
<keyword evidence="8 12" id="KW-0408">Iron</keyword>
<evidence type="ECO:0000256" key="4">
    <source>
        <dbReference type="ARBA" id="ARBA00022714"/>
    </source>
</evidence>
<sequence length="261" mass="28327">MTGTKMQGKRISCVDLIVTEVKLFSPQLFLLELSPMDGETLPECKPGQFVELEVKGCDQVFLRRPISVYYSDDRRLGLLIRVAGNGTEQLSKAKVGDRISTILPLGNTFSAPQGRRPLLVGGGVGLAPMLSLGTKLKAEGIEPIFLLGGRDAHAFPDLALFEETGVLHLTTEDASIGEKGFVTDHSILNEDFSDVYVCGPTPMMKAVAKWAKSKDLRCEVSLENMMACGMGVCLCCVEPTTKGHKCVCTDGPVFNTQDLLW</sequence>
<dbReference type="GO" id="GO:0006221">
    <property type="term" value="P:pyrimidine nucleotide biosynthetic process"/>
    <property type="evidence" value="ECO:0007669"/>
    <property type="project" value="InterPro"/>
</dbReference>
<feature type="binding site" evidence="11">
    <location>
        <begin position="64"/>
        <end position="67"/>
    </location>
    <ligand>
        <name>FAD</name>
        <dbReference type="ChEBI" id="CHEBI:57692"/>
    </ligand>
</feature>
<evidence type="ECO:0000256" key="9">
    <source>
        <dbReference type="ARBA" id="ARBA00023014"/>
    </source>
</evidence>
<feature type="binding site" evidence="11">
    <location>
        <begin position="79"/>
        <end position="81"/>
    </location>
    <ligand>
        <name>FAD</name>
        <dbReference type="ChEBI" id="CHEBI:57692"/>
    </ligand>
</feature>
<evidence type="ECO:0000313" key="14">
    <source>
        <dbReference type="EMBL" id="SJZ45294.1"/>
    </source>
</evidence>
<keyword evidence="2" id="KW-0813">Transport</keyword>
<dbReference type="GO" id="GO:0016491">
    <property type="term" value="F:oxidoreductase activity"/>
    <property type="evidence" value="ECO:0007669"/>
    <property type="project" value="InterPro"/>
</dbReference>
<dbReference type="PANTHER" id="PTHR43513:SF3">
    <property type="entry name" value="DIHYDROOROTATE DEHYDROGENASE B (NAD(+)), ELECTRON TRANSFER SUBUNIT-RELATED"/>
    <property type="match status" value="1"/>
</dbReference>
<dbReference type="Gene3D" id="2.10.240.10">
    <property type="entry name" value="Dihydroorotate dehydrogenase, electron transfer subunit"/>
    <property type="match status" value="1"/>
</dbReference>
<dbReference type="GO" id="GO:0046872">
    <property type="term" value="F:metal ion binding"/>
    <property type="evidence" value="ECO:0007669"/>
    <property type="project" value="UniProtKB-KW"/>
</dbReference>
<evidence type="ECO:0000259" key="13">
    <source>
        <dbReference type="PROSITE" id="PS51384"/>
    </source>
</evidence>
<comment type="cofactor">
    <cofactor evidence="11">
        <name>FAD</name>
        <dbReference type="ChEBI" id="CHEBI:57692"/>
    </cofactor>
    <text evidence="11">Binds 1 FAD per subunit.</text>
</comment>
<keyword evidence="4 12" id="KW-0001">2Fe-2S</keyword>
<feature type="binding site" evidence="12">
    <location>
        <position position="248"/>
    </location>
    <ligand>
        <name>[2Fe-2S] cluster</name>
        <dbReference type="ChEBI" id="CHEBI:190135"/>
    </ligand>
</feature>
<organism evidence="14 15">
    <name type="scientific">Porphyromonas cangingivalis</name>
    <dbReference type="NCBI Taxonomy" id="36874"/>
    <lineage>
        <taxon>Bacteria</taxon>
        <taxon>Pseudomonadati</taxon>
        <taxon>Bacteroidota</taxon>
        <taxon>Bacteroidia</taxon>
        <taxon>Bacteroidales</taxon>
        <taxon>Porphyromonadaceae</taxon>
        <taxon>Porphyromonas</taxon>
    </lineage>
</organism>
<feature type="binding site" evidence="12">
    <location>
        <position position="233"/>
    </location>
    <ligand>
        <name>[2Fe-2S] cluster</name>
        <dbReference type="ChEBI" id="CHEBI:190135"/>
    </ligand>
</feature>
<dbReference type="InterPro" id="IPR017938">
    <property type="entry name" value="Riboflavin_synthase-like_b-brl"/>
</dbReference>
<feature type="binding site" evidence="11">
    <location>
        <begin position="86"/>
        <end position="87"/>
    </location>
    <ligand>
        <name>FAD</name>
        <dbReference type="ChEBI" id="CHEBI:57692"/>
    </ligand>
</feature>
<dbReference type="RefSeq" id="WP_126464334.1">
    <property type="nucleotide sequence ID" value="NZ_FUWL01000005.1"/>
</dbReference>